<keyword evidence="1" id="KW-1133">Transmembrane helix</keyword>
<evidence type="ECO:0000259" key="2">
    <source>
        <dbReference type="Pfam" id="PF12164"/>
    </source>
</evidence>
<sequence>MSQTVYLMLRKMTDIRSQVVRLGDAAKILCQDETIENHLKAMKILRISSGKRRRYVMEVTEILKMIQDELPSVQVENLGETSFIIAYKPSGTENPVWQWAKTVFVCLVSFCGAAFAIMTFNNDVDVTDVFQELYLLVMGRESDGFTILELGYSLGLALGILVFFNHFAALKLNTDPTPLEVEMRLYEDNIAKTLIAQQEEQEQKQKGTP</sequence>
<proteinExistence type="predicted"/>
<protein>
    <submittedName>
        <fullName evidence="3">Stage V sporulation protein AA</fullName>
    </submittedName>
</protein>
<feature type="transmembrane region" description="Helical" evidence="1">
    <location>
        <begin position="102"/>
        <end position="120"/>
    </location>
</feature>
<evidence type="ECO:0000313" key="4">
    <source>
        <dbReference type="Proteomes" id="UP000823863"/>
    </source>
</evidence>
<keyword evidence="1" id="KW-0812">Transmembrane</keyword>
<comment type="caution">
    <text evidence="3">The sequence shown here is derived from an EMBL/GenBank/DDBJ whole genome shotgun (WGS) entry which is preliminary data.</text>
</comment>
<dbReference type="Proteomes" id="UP000823863">
    <property type="component" value="Unassembled WGS sequence"/>
</dbReference>
<reference evidence="3" key="1">
    <citation type="journal article" date="2021" name="PeerJ">
        <title>Extensive microbial diversity within the chicken gut microbiome revealed by metagenomics and culture.</title>
        <authorList>
            <person name="Gilroy R."/>
            <person name="Ravi A."/>
            <person name="Getino M."/>
            <person name="Pursley I."/>
            <person name="Horton D.L."/>
            <person name="Alikhan N.F."/>
            <person name="Baker D."/>
            <person name="Gharbi K."/>
            <person name="Hall N."/>
            <person name="Watson M."/>
            <person name="Adriaenssens E.M."/>
            <person name="Foster-Nyarko E."/>
            <person name="Jarju S."/>
            <person name="Secka A."/>
            <person name="Antonio M."/>
            <person name="Oren A."/>
            <person name="Chaudhuri R.R."/>
            <person name="La Ragione R."/>
            <person name="Hildebrand F."/>
            <person name="Pallen M.J."/>
        </authorList>
    </citation>
    <scope>NUCLEOTIDE SEQUENCE</scope>
    <source>
        <strain evidence="3">CHK198-12963</strain>
    </source>
</reference>
<name>A0A9D2TDY4_9FIRM</name>
<keyword evidence="1" id="KW-0472">Membrane</keyword>
<dbReference type="InterPro" id="IPR021997">
    <property type="entry name" value="SporV_AA"/>
</dbReference>
<gene>
    <name evidence="3" type="ORF">H9931_02645</name>
</gene>
<evidence type="ECO:0000313" key="3">
    <source>
        <dbReference type="EMBL" id="HJC65606.1"/>
    </source>
</evidence>
<dbReference type="Pfam" id="PF12164">
    <property type="entry name" value="SporV_AA"/>
    <property type="match status" value="1"/>
</dbReference>
<accession>A0A9D2TDY4</accession>
<dbReference type="InterPro" id="IPR038548">
    <property type="entry name" value="SporV_AA_N_sf"/>
</dbReference>
<dbReference type="EMBL" id="DWWB01000010">
    <property type="protein sequence ID" value="HJC65606.1"/>
    <property type="molecule type" value="Genomic_DNA"/>
</dbReference>
<reference evidence="3" key="2">
    <citation type="submission" date="2021-04" db="EMBL/GenBank/DDBJ databases">
        <authorList>
            <person name="Gilroy R."/>
        </authorList>
    </citation>
    <scope>NUCLEOTIDE SEQUENCE</scope>
    <source>
        <strain evidence="3">CHK198-12963</strain>
    </source>
</reference>
<feature type="domain" description="Stage V sporulation protein AA" evidence="2">
    <location>
        <begin position="3"/>
        <end position="88"/>
    </location>
</feature>
<feature type="transmembrane region" description="Helical" evidence="1">
    <location>
        <begin position="144"/>
        <end position="164"/>
    </location>
</feature>
<dbReference type="Gene3D" id="2.60.480.10">
    <property type="entry name" value="eubacterium ventriosum atcc domain"/>
    <property type="match status" value="1"/>
</dbReference>
<evidence type="ECO:0000256" key="1">
    <source>
        <dbReference type="SAM" id="Phobius"/>
    </source>
</evidence>
<organism evidence="3 4">
    <name type="scientific">Candidatus Enterocloster excrementigallinarum</name>
    <dbReference type="NCBI Taxonomy" id="2838558"/>
    <lineage>
        <taxon>Bacteria</taxon>
        <taxon>Bacillati</taxon>
        <taxon>Bacillota</taxon>
        <taxon>Clostridia</taxon>
        <taxon>Lachnospirales</taxon>
        <taxon>Lachnospiraceae</taxon>
        <taxon>Enterocloster</taxon>
    </lineage>
</organism>
<dbReference type="AlphaFoldDB" id="A0A9D2TDY4"/>